<dbReference type="Gene3D" id="3.30.450.150">
    <property type="entry name" value="Haem-degrading domain"/>
    <property type="match status" value="1"/>
</dbReference>
<gene>
    <name evidence="1" type="ORF">P167DRAFT_519655</name>
</gene>
<keyword evidence="2" id="KW-1185">Reference proteome</keyword>
<dbReference type="Proteomes" id="UP000277580">
    <property type="component" value="Unassembled WGS sequence"/>
</dbReference>
<dbReference type="GO" id="GO:0006620">
    <property type="term" value="P:post-translational protein targeting to endoplasmic reticulum membrane"/>
    <property type="evidence" value="ECO:0007669"/>
    <property type="project" value="TreeGrafter"/>
</dbReference>
<dbReference type="AlphaFoldDB" id="A0A3N4L9Z4"/>
<dbReference type="OrthoDB" id="2209940at2759"/>
<dbReference type="PANTHER" id="PTHR28255:SF1">
    <property type="entry name" value="UPF0303 PROTEIN YBR137W"/>
    <property type="match status" value="1"/>
</dbReference>
<dbReference type="SUPFAM" id="SSF143744">
    <property type="entry name" value="GlcG-like"/>
    <property type="match status" value="1"/>
</dbReference>
<reference evidence="1 2" key="1">
    <citation type="journal article" date="2018" name="Nat. Ecol. Evol.">
        <title>Pezizomycetes genomes reveal the molecular basis of ectomycorrhizal truffle lifestyle.</title>
        <authorList>
            <person name="Murat C."/>
            <person name="Payen T."/>
            <person name="Noel B."/>
            <person name="Kuo A."/>
            <person name="Morin E."/>
            <person name="Chen J."/>
            <person name="Kohler A."/>
            <person name="Krizsan K."/>
            <person name="Balestrini R."/>
            <person name="Da Silva C."/>
            <person name="Montanini B."/>
            <person name="Hainaut M."/>
            <person name="Levati E."/>
            <person name="Barry K.W."/>
            <person name="Belfiori B."/>
            <person name="Cichocki N."/>
            <person name="Clum A."/>
            <person name="Dockter R.B."/>
            <person name="Fauchery L."/>
            <person name="Guy J."/>
            <person name="Iotti M."/>
            <person name="Le Tacon F."/>
            <person name="Lindquist E.A."/>
            <person name="Lipzen A."/>
            <person name="Malagnac F."/>
            <person name="Mello A."/>
            <person name="Molinier V."/>
            <person name="Miyauchi S."/>
            <person name="Poulain J."/>
            <person name="Riccioni C."/>
            <person name="Rubini A."/>
            <person name="Sitrit Y."/>
            <person name="Splivallo R."/>
            <person name="Traeger S."/>
            <person name="Wang M."/>
            <person name="Zifcakova L."/>
            <person name="Wipf D."/>
            <person name="Zambonelli A."/>
            <person name="Paolocci F."/>
            <person name="Nowrousian M."/>
            <person name="Ottonello S."/>
            <person name="Baldrian P."/>
            <person name="Spatafora J.W."/>
            <person name="Henrissat B."/>
            <person name="Nagy L.G."/>
            <person name="Aury J.M."/>
            <person name="Wincker P."/>
            <person name="Grigoriev I.V."/>
            <person name="Bonfante P."/>
            <person name="Martin F.M."/>
        </authorList>
    </citation>
    <scope>NUCLEOTIDE SEQUENCE [LARGE SCALE GENOMIC DNA]</scope>
    <source>
        <strain evidence="1 2">CCBAS932</strain>
    </source>
</reference>
<accession>A0A3N4L9Z4</accession>
<evidence type="ECO:0000313" key="1">
    <source>
        <dbReference type="EMBL" id="RPB14835.1"/>
    </source>
</evidence>
<dbReference type="Pfam" id="PF03928">
    <property type="entry name" value="HbpS-like"/>
    <property type="match status" value="1"/>
</dbReference>
<dbReference type="InterPro" id="IPR038084">
    <property type="entry name" value="PduO/GlcC-like_sf"/>
</dbReference>
<dbReference type="FunCoup" id="A0A3N4L9Z4">
    <property type="interactions" value="26"/>
</dbReference>
<dbReference type="InterPro" id="IPR005624">
    <property type="entry name" value="PduO/GlcC-like"/>
</dbReference>
<organism evidence="1 2">
    <name type="scientific">Morchella conica CCBAS932</name>
    <dbReference type="NCBI Taxonomy" id="1392247"/>
    <lineage>
        <taxon>Eukaryota</taxon>
        <taxon>Fungi</taxon>
        <taxon>Dikarya</taxon>
        <taxon>Ascomycota</taxon>
        <taxon>Pezizomycotina</taxon>
        <taxon>Pezizomycetes</taxon>
        <taxon>Pezizales</taxon>
        <taxon>Morchellaceae</taxon>
        <taxon>Morchella</taxon>
    </lineage>
</organism>
<dbReference type="EMBL" id="ML119116">
    <property type="protein sequence ID" value="RPB14835.1"/>
    <property type="molecule type" value="Genomic_DNA"/>
</dbReference>
<proteinExistence type="predicted"/>
<dbReference type="InParanoid" id="A0A3N4L9Z4"/>
<dbReference type="PIRSF" id="PIRSF008757">
    <property type="entry name" value="UCP008757"/>
    <property type="match status" value="1"/>
</dbReference>
<dbReference type="PANTHER" id="PTHR28255">
    <property type="match status" value="1"/>
</dbReference>
<evidence type="ECO:0008006" key="3">
    <source>
        <dbReference type="Google" id="ProtNLM"/>
    </source>
</evidence>
<evidence type="ECO:0000313" key="2">
    <source>
        <dbReference type="Proteomes" id="UP000277580"/>
    </source>
</evidence>
<dbReference type="STRING" id="1392247.A0A3N4L9Z4"/>
<dbReference type="GO" id="GO:0072380">
    <property type="term" value="C:TRC complex"/>
    <property type="evidence" value="ECO:0007669"/>
    <property type="project" value="TreeGrafter"/>
</dbReference>
<sequence length="159" mass="17446">MASLIELEHQEQELQFSTFSSDVAWDLGVICRGLAQKHQKPVVIHIASSNSGQLLFHACSRPGTTPDNAFWVKRKQATVFRFGCSSYYMKKKMDSSLVAFETKYALSEGDYAANGGGFPIRVKGVEGTVAVVVISGLSQEEDHELAVEGIRQYLQGTKG</sequence>
<protein>
    <recommendedName>
        <fullName evidence="3">DUF336-domain-containing protein</fullName>
    </recommendedName>
</protein>
<dbReference type="InterPro" id="IPR010371">
    <property type="entry name" value="YBR137W-like"/>
</dbReference>
<name>A0A3N4L9Z4_9PEZI</name>
<dbReference type="NCBIfam" id="NF002696">
    <property type="entry name" value="PRK02487.1-5"/>
    <property type="match status" value="1"/>
</dbReference>